<accession>A0A5B7FV74</accession>
<name>A0A5B7FV74_PORTR</name>
<sequence length="264" mass="28657">MKGGREVHRSLRQPQEGAGARRGRGGQVVAGEGVIKGAKKNTPFHDPPLSSLEPERSRGTSQESQRTTGELFLFSDSSSISSHQNLNPGGAEPAAGILQLVFKEKKSIKKHHISFCHLRNRHYFSHTSSTHRPLLLSKLSKPARERACVWVGGWVGGWLVGGWWQWEGVKVTRLHEGQSAGSAGTRLQPDTAALPGIVSACPYCCASWTSAAGDQGLHTRLLLVGGCRGHKQQHLFGTVSVLIRRMPSTSSPRWSSAEARPLPL</sequence>
<dbReference type="AlphaFoldDB" id="A0A5B7FV74"/>
<comment type="caution">
    <text evidence="2">The sequence shown here is derived from an EMBL/GenBank/DDBJ whole genome shotgun (WGS) entry which is preliminary data.</text>
</comment>
<dbReference type="EMBL" id="VSRR010008162">
    <property type="protein sequence ID" value="MPC48214.1"/>
    <property type="molecule type" value="Genomic_DNA"/>
</dbReference>
<evidence type="ECO:0000256" key="1">
    <source>
        <dbReference type="SAM" id="MobiDB-lite"/>
    </source>
</evidence>
<organism evidence="2 3">
    <name type="scientific">Portunus trituberculatus</name>
    <name type="common">Swimming crab</name>
    <name type="synonym">Neptunus trituberculatus</name>
    <dbReference type="NCBI Taxonomy" id="210409"/>
    <lineage>
        <taxon>Eukaryota</taxon>
        <taxon>Metazoa</taxon>
        <taxon>Ecdysozoa</taxon>
        <taxon>Arthropoda</taxon>
        <taxon>Crustacea</taxon>
        <taxon>Multicrustacea</taxon>
        <taxon>Malacostraca</taxon>
        <taxon>Eumalacostraca</taxon>
        <taxon>Eucarida</taxon>
        <taxon>Decapoda</taxon>
        <taxon>Pleocyemata</taxon>
        <taxon>Brachyura</taxon>
        <taxon>Eubrachyura</taxon>
        <taxon>Portunoidea</taxon>
        <taxon>Portunidae</taxon>
        <taxon>Portuninae</taxon>
        <taxon>Portunus</taxon>
    </lineage>
</organism>
<protein>
    <submittedName>
        <fullName evidence="2">Uncharacterized protein</fullName>
    </submittedName>
</protein>
<feature type="region of interest" description="Disordered" evidence="1">
    <location>
        <begin position="1"/>
        <end position="66"/>
    </location>
</feature>
<evidence type="ECO:0000313" key="3">
    <source>
        <dbReference type="Proteomes" id="UP000324222"/>
    </source>
</evidence>
<proteinExistence type="predicted"/>
<gene>
    <name evidence="2" type="ORF">E2C01_041983</name>
</gene>
<reference evidence="2 3" key="1">
    <citation type="submission" date="2019-05" db="EMBL/GenBank/DDBJ databases">
        <title>Another draft genome of Portunus trituberculatus and its Hox gene families provides insights of decapod evolution.</title>
        <authorList>
            <person name="Jeong J.-H."/>
            <person name="Song I."/>
            <person name="Kim S."/>
            <person name="Choi T."/>
            <person name="Kim D."/>
            <person name="Ryu S."/>
            <person name="Kim W."/>
        </authorList>
    </citation>
    <scope>NUCLEOTIDE SEQUENCE [LARGE SCALE GENOMIC DNA]</scope>
    <source>
        <tissue evidence="2">Muscle</tissue>
    </source>
</reference>
<keyword evidence="3" id="KW-1185">Reference proteome</keyword>
<dbReference type="Proteomes" id="UP000324222">
    <property type="component" value="Unassembled WGS sequence"/>
</dbReference>
<evidence type="ECO:0000313" key="2">
    <source>
        <dbReference type="EMBL" id="MPC48214.1"/>
    </source>
</evidence>